<keyword evidence="3" id="KW-0548">Nucleotidyltransferase</keyword>
<dbReference type="Proteomes" id="UP001151760">
    <property type="component" value="Unassembled WGS sequence"/>
</dbReference>
<dbReference type="Pfam" id="PF00078">
    <property type="entry name" value="RVT_1"/>
    <property type="match status" value="1"/>
</dbReference>
<dbReference type="InterPro" id="IPR041588">
    <property type="entry name" value="Integrase_H2C2"/>
</dbReference>
<dbReference type="InterPro" id="IPR050951">
    <property type="entry name" value="Retrovirus_Pol_polyprotein"/>
</dbReference>
<comment type="caution">
    <text evidence="9">The sequence shown here is derived from an EMBL/GenBank/DDBJ whole genome shotgun (WGS) entry which is preliminary data.</text>
</comment>
<dbReference type="InterPro" id="IPR000477">
    <property type="entry name" value="RT_dom"/>
</dbReference>
<evidence type="ECO:0000313" key="10">
    <source>
        <dbReference type="Proteomes" id="UP001151760"/>
    </source>
</evidence>
<feature type="domain" description="Integrase catalytic" evidence="8">
    <location>
        <begin position="726"/>
        <end position="893"/>
    </location>
</feature>
<proteinExistence type="predicted"/>
<dbReference type="Gene3D" id="3.30.70.270">
    <property type="match status" value="2"/>
</dbReference>
<dbReference type="InterPro" id="IPR043128">
    <property type="entry name" value="Rev_trsase/Diguanyl_cyclase"/>
</dbReference>
<keyword evidence="2" id="KW-0808">Transferase</keyword>
<dbReference type="SUPFAM" id="SSF56672">
    <property type="entry name" value="DNA/RNA polymerases"/>
    <property type="match status" value="1"/>
</dbReference>
<evidence type="ECO:0000256" key="5">
    <source>
        <dbReference type="ARBA" id="ARBA00022759"/>
    </source>
</evidence>
<reference evidence="9" key="1">
    <citation type="journal article" date="2022" name="Int. J. Mol. Sci.">
        <title>Draft Genome of Tanacetum Coccineum: Genomic Comparison of Closely Related Tanacetum-Family Plants.</title>
        <authorList>
            <person name="Yamashiro T."/>
            <person name="Shiraishi A."/>
            <person name="Nakayama K."/>
            <person name="Satake H."/>
        </authorList>
    </citation>
    <scope>NUCLEOTIDE SEQUENCE</scope>
</reference>
<evidence type="ECO:0000256" key="6">
    <source>
        <dbReference type="ARBA" id="ARBA00022801"/>
    </source>
</evidence>
<evidence type="ECO:0000256" key="4">
    <source>
        <dbReference type="ARBA" id="ARBA00022722"/>
    </source>
</evidence>
<sequence>MAEPRLAVQPFFWVFRVTGACFTYGLTGHMARDCLKNGGNGSKGNGNNKQPAAKRQVFSLTKDQAANSFGTISRTLFLNGRVVFVLFDMGAIHSMIHSANLFPLDMNYFDIILGMDWLTEHRVTIVCHTKHVFFGNLDKPEFIYHGSQLSNPIKIISALKTHALISHGCEGFLASFKDTLLDGPHLESRLVVRDFPDVFPKELPRIPPEREVEFSIELIPGTEPISKAPYHMAPTKLKELKEQLQELLERGFIRPSVSPWGAPVLFVKKKDGSMRLCIDYRESGYHQLWVKGQDVPKTAFRTRYGHYEFLVMPFGLTNAPAVFMDLMNRVFHEYLEKFIIVFIDDILVYSKMKEEHEDHLRIVLGTLRQKKLYAKFSKCEFWLGQVAFLGHIIYADGITMDHANVEAITKWPRLTTVTEIRSFLGLAGYYRRFVEGFSLLALPLTKLMRKGEKFVWDEERDKSFEKLKKRLVSAPVLTLPSGTGGYQIYSDASKKGLGCVLMQHGKVIVYASRQLKPYEANYPTHDLELSAVVFALKIWRHYLYGEPCDIFTDHKSLKYIFTHKDLNMRHRSWLKLLKDYDTNIQYHPREANVVDDALSRKSGVLANLKIKPEIVKDLELMEVELCIHVYDGYWASLKIEPNLILRIKEAQKEDSKLCVHDDPTLLEAVLSEAHSSPFFIHPGSTKMYGDLKQNFWWNGMKQEVATFVEKCLKSQQVKIENQRASGLLQPLDILVWKWDEISMDFVTGLPRTQKKNNEIWVVVDRLTKSAHFLAIQKDYSVSRLAEIFRQEIIRLHGTPAAIVSDRDPRFTSRFWKGLQNAWGTRLKFCIAFHPQTDRQTERTIQTLEDMLRSYALEWTGNWDEYLCLVEFTYNNSWHASIKAAPFELLYGQKCRAPICWNEVGERLIEGPELIEVTNEKVAIAKEKL</sequence>
<dbReference type="EC" id="2.7.7.49" evidence="1"/>
<dbReference type="Gene3D" id="1.10.340.70">
    <property type="match status" value="1"/>
</dbReference>
<dbReference type="InterPro" id="IPR021109">
    <property type="entry name" value="Peptidase_aspartic_dom_sf"/>
</dbReference>
<dbReference type="Pfam" id="PF17921">
    <property type="entry name" value="Integrase_H2C2"/>
    <property type="match status" value="1"/>
</dbReference>
<accession>A0ABQ4XKB1</accession>
<dbReference type="EMBL" id="BQNB010009603">
    <property type="protein sequence ID" value="GJS65788.1"/>
    <property type="molecule type" value="Genomic_DNA"/>
</dbReference>
<keyword evidence="7" id="KW-0695">RNA-directed DNA polymerase</keyword>
<dbReference type="InterPro" id="IPR036397">
    <property type="entry name" value="RNaseH_sf"/>
</dbReference>
<keyword evidence="6" id="KW-0378">Hydrolase</keyword>
<evidence type="ECO:0000256" key="7">
    <source>
        <dbReference type="ARBA" id="ARBA00022918"/>
    </source>
</evidence>
<dbReference type="Pfam" id="PF08284">
    <property type="entry name" value="RVP_2"/>
    <property type="match status" value="1"/>
</dbReference>
<dbReference type="Gene3D" id="3.10.10.10">
    <property type="entry name" value="HIV Type 1 Reverse Transcriptase, subunit A, domain 1"/>
    <property type="match status" value="2"/>
</dbReference>
<dbReference type="InterPro" id="IPR041373">
    <property type="entry name" value="RT_RNaseH"/>
</dbReference>
<evidence type="ECO:0000313" key="9">
    <source>
        <dbReference type="EMBL" id="GJS65788.1"/>
    </source>
</evidence>
<keyword evidence="10" id="KW-1185">Reference proteome</keyword>
<keyword evidence="4" id="KW-0540">Nuclease</keyword>
<dbReference type="SUPFAM" id="SSF53098">
    <property type="entry name" value="Ribonuclease H-like"/>
    <property type="match status" value="1"/>
</dbReference>
<name>A0ABQ4XKB1_9ASTR</name>
<evidence type="ECO:0000259" key="8">
    <source>
        <dbReference type="PROSITE" id="PS50994"/>
    </source>
</evidence>
<keyword evidence="5" id="KW-0255">Endonuclease</keyword>
<dbReference type="InterPro" id="IPR012337">
    <property type="entry name" value="RNaseH-like_sf"/>
</dbReference>
<dbReference type="PANTHER" id="PTHR37984:SF5">
    <property type="entry name" value="PROTEIN NYNRIN-LIKE"/>
    <property type="match status" value="1"/>
</dbReference>
<organism evidence="9 10">
    <name type="scientific">Tanacetum coccineum</name>
    <dbReference type="NCBI Taxonomy" id="301880"/>
    <lineage>
        <taxon>Eukaryota</taxon>
        <taxon>Viridiplantae</taxon>
        <taxon>Streptophyta</taxon>
        <taxon>Embryophyta</taxon>
        <taxon>Tracheophyta</taxon>
        <taxon>Spermatophyta</taxon>
        <taxon>Magnoliopsida</taxon>
        <taxon>eudicotyledons</taxon>
        <taxon>Gunneridae</taxon>
        <taxon>Pentapetalae</taxon>
        <taxon>asterids</taxon>
        <taxon>campanulids</taxon>
        <taxon>Asterales</taxon>
        <taxon>Asteraceae</taxon>
        <taxon>Asteroideae</taxon>
        <taxon>Anthemideae</taxon>
        <taxon>Anthemidinae</taxon>
        <taxon>Tanacetum</taxon>
    </lineage>
</organism>
<dbReference type="InterPro" id="IPR043502">
    <property type="entry name" value="DNA/RNA_pol_sf"/>
</dbReference>
<dbReference type="CDD" id="cd01647">
    <property type="entry name" value="RT_LTR"/>
    <property type="match status" value="1"/>
</dbReference>
<reference evidence="9" key="2">
    <citation type="submission" date="2022-01" db="EMBL/GenBank/DDBJ databases">
        <authorList>
            <person name="Yamashiro T."/>
            <person name="Shiraishi A."/>
            <person name="Satake H."/>
            <person name="Nakayama K."/>
        </authorList>
    </citation>
    <scope>NUCLEOTIDE SEQUENCE</scope>
</reference>
<evidence type="ECO:0000256" key="3">
    <source>
        <dbReference type="ARBA" id="ARBA00022695"/>
    </source>
</evidence>
<dbReference type="PANTHER" id="PTHR37984">
    <property type="entry name" value="PROTEIN CBG26694"/>
    <property type="match status" value="1"/>
</dbReference>
<dbReference type="InterPro" id="IPR001584">
    <property type="entry name" value="Integrase_cat-core"/>
</dbReference>
<gene>
    <name evidence="9" type="ORF">Tco_0680352</name>
</gene>
<dbReference type="Pfam" id="PF17917">
    <property type="entry name" value="RT_RNaseH"/>
    <property type="match status" value="1"/>
</dbReference>
<evidence type="ECO:0000256" key="2">
    <source>
        <dbReference type="ARBA" id="ARBA00022679"/>
    </source>
</evidence>
<protein>
    <recommendedName>
        <fullName evidence="1">RNA-directed DNA polymerase</fullName>
        <ecNumber evidence="1">2.7.7.49</ecNumber>
    </recommendedName>
</protein>
<evidence type="ECO:0000256" key="1">
    <source>
        <dbReference type="ARBA" id="ARBA00012493"/>
    </source>
</evidence>
<dbReference type="CDD" id="cd09274">
    <property type="entry name" value="RNase_HI_RT_Ty3"/>
    <property type="match status" value="1"/>
</dbReference>
<dbReference type="Gene3D" id="2.40.70.10">
    <property type="entry name" value="Acid Proteases"/>
    <property type="match status" value="1"/>
</dbReference>
<dbReference type="Gene3D" id="3.30.420.10">
    <property type="entry name" value="Ribonuclease H-like superfamily/Ribonuclease H"/>
    <property type="match status" value="1"/>
</dbReference>
<dbReference type="PROSITE" id="PS50994">
    <property type="entry name" value="INTEGRASE"/>
    <property type="match status" value="1"/>
</dbReference>